<organism evidence="2 3">
    <name type="scientific">Phocaeicola dorei</name>
    <dbReference type="NCBI Taxonomy" id="357276"/>
    <lineage>
        <taxon>Bacteria</taxon>
        <taxon>Pseudomonadati</taxon>
        <taxon>Bacteroidota</taxon>
        <taxon>Bacteroidia</taxon>
        <taxon>Bacteroidales</taxon>
        <taxon>Bacteroidaceae</taxon>
        <taxon>Phocaeicola</taxon>
    </lineage>
</organism>
<evidence type="ECO:0000313" key="3">
    <source>
        <dbReference type="Proteomes" id="UP001177934"/>
    </source>
</evidence>
<feature type="transmembrane region" description="Helical" evidence="1">
    <location>
        <begin position="338"/>
        <end position="359"/>
    </location>
</feature>
<dbReference type="PANTHER" id="PTHR34219:SF3">
    <property type="entry name" value="BLL7967 PROTEIN"/>
    <property type="match status" value="1"/>
</dbReference>
<keyword evidence="1" id="KW-1133">Transmembrane helix</keyword>
<feature type="transmembrane region" description="Helical" evidence="1">
    <location>
        <begin position="144"/>
        <end position="165"/>
    </location>
</feature>
<evidence type="ECO:0000256" key="1">
    <source>
        <dbReference type="SAM" id="Phobius"/>
    </source>
</evidence>
<dbReference type="EMBL" id="CP126056">
    <property type="protein sequence ID" value="WHX10684.1"/>
    <property type="molecule type" value="Genomic_DNA"/>
</dbReference>
<feature type="transmembrane region" description="Helical" evidence="1">
    <location>
        <begin position="195"/>
        <end position="215"/>
    </location>
</feature>
<dbReference type="PANTHER" id="PTHR34219">
    <property type="entry name" value="IRON-REGULATED INNER MEMBRANE PROTEIN-RELATED"/>
    <property type="match status" value="1"/>
</dbReference>
<evidence type="ECO:0000313" key="2">
    <source>
        <dbReference type="EMBL" id="WHX10684.1"/>
    </source>
</evidence>
<keyword evidence="1" id="KW-0812">Transmembrane</keyword>
<dbReference type="InterPro" id="IPR005625">
    <property type="entry name" value="PepSY-ass_TM"/>
</dbReference>
<gene>
    <name evidence="2" type="ORF">QNN11_04200</name>
</gene>
<protein>
    <submittedName>
        <fullName evidence="2">PepSY-associated TM helix domain-containing protein</fullName>
    </submittedName>
</protein>
<proteinExistence type="predicted"/>
<feature type="transmembrane region" description="Helical" evidence="1">
    <location>
        <begin position="12"/>
        <end position="32"/>
    </location>
</feature>
<dbReference type="AlphaFoldDB" id="A0AA95HRE1"/>
<keyword evidence="1" id="KW-0472">Membrane</keyword>
<dbReference type="Proteomes" id="UP001177934">
    <property type="component" value="Chromosome"/>
</dbReference>
<accession>A0AA95HRE1</accession>
<sequence>MNKVFRKIHLWLSVPVGLIITVICLTGAALVFERDITESLNPKIYKVAYTEGDTPLPPSELVASIRQQVPDSLELLSLQLSGERDVACMATFKGAGKRSLSVNPYTGEVNGWTKSYPFFQTMRKLHRWLMDPPAYKGAKSVGKVIVGITTFVMVVILVSGIVIWIPRTRKALRNRLVVSCTKGWWRFWYDSHVSLGIYVTLFLLVMALTGLTWSFQWYRTAAYGLFGVSTARPAMSAPQQQNKDEKKEKAEFDYGIWDNVVSELQALYPSYASISLTAGKAQISKPGNMRSSDTAAFDTQTGEITTVTAYSDVPRAQKMKGWFYAFHTGSWGGMTTKVLYFLAAFIGGILPLSGYYLWLKKKRLSKKKSLELSLKQNVYKNPNKCQSDFFMNNFFPKSRRKESRNSV</sequence>
<dbReference type="Pfam" id="PF03929">
    <property type="entry name" value="PepSY_TM"/>
    <property type="match status" value="1"/>
</dbReference>
<reference evidence="2" key="1">
    <citation type="journal article" date="2023" name="Nat. Commun.">
        <title>Identification of a novel Human Milk Oligosaccharides utilization cluster in the infant gut commensal Bacteroides dorei.</title>
        <authorList>
            <person name="Kijner S."/>
            <person name="Ennis D."/>
            <person name="Shmorak S."/>
            <person name="Florentin A."/>
            <person name="Yassour M."/>
        </authorList>
    </citation>
    <scope>NUCLEOTIDE SEQUENCE</scope>
    <source>
        <strain evidence="2">2</strain>
    </source>
</reference>
<name>A0AA95HRE1_9BACT</name>